<dbReference type="EMBL" id="JARJLG010000041">
    <property type="protein sequence ID" value="KAJ7763109.1"/>
    <property type="molecule type" value="Genomic_DNA"/>
</dbReference>
<sequence length="570" mass="60855">MSLPLQERSVLSLETAGRMDVLRSSTVFSEDSGLGDSRSEDSLVDSGHSGHSVHTSCPSPRLCLFGMCTHALNAPHLCIADTLDSPLTLKKSAKSYICTPNQYTPLIPQELIDAILLSIPPTDTPTLRACAQVCWAFVPAARASLFRTLTIDMLSPSHAPNLHLALARTPTLARYVRDVTIYRSHDTNLWMLPGSPLPGVLHTLAAAGRITRFSIFGCWGNWRDVPPPLSDAILRACALPTLERLHILTAANMPPALFASALRVRVLSLFHCSVDPRLPGFPAQREDDARRAGPTYLNLSLDGQVGKILDAMLADSVGAASSPRSSPPRSPSRAPPQGGYFDNVTRLALNPIPNSVNSADNLAKVLRAVEGTLEVLEVQVHERHIPPLPPLPPRTTRFALHLIMETPGALLPADLPSILASVRATSPRLTRLEVVLHLPFFDASTPTDGIPNAAVLRGVDGVLAAWATRAGEDGGGGGTGREGLRAVRVRVVPEGPAPDYVRFVGGCLVRTEQALAARSTPSSSSVGGTSGGEGWEEAGLGLTVEQGSRERGTAVMPLLPHTSVWPHRKK</sequence>
<reference evidence="2" key="1">
    <citation type="submission" date="2023-03" db="EMBL/GenBank/DDBJ databases">
        <title>Massive genome expansion in bonnet fungi (Mycena s.s.) driven by repeated elements and novel gene families across ecological guilds.</title>
        <authorList>
            <consortium name="Lawrence Berkeley National Laboratory"/>
            <person name="Harder C.B."/>
            <person name="Miyauchi S."/>
            <person name="Viragh M."/>
            <person name="Kuo A."/>
            <person name="Thoen E."/>
            <person name="Andreopoulos B."/>
            <person name="Lu D."/>
            <person name="Skrede I."/>
            <person name="Drula E."/>
            <person name="Henrissat B."/>
            <person name="Morin E."/>
            <person name="Kohler A."/>
            <person name="Barry K."/>
            <person name="LaButti K."/>
            <person name="Morin E."/>
            <person name="Salamov A."/>
            <person name="Lipzen A."/>
            <person name="Mereny Z."/>
            <person name="Hegedus B."/>
            <person name="Baldrian P."/>
            <person name="Stursova M."/>
            <person name="Weitz H."/>
            <person name="Taylor A."/>
            <person name="Grigoriev I.V."/>
            <person name="Nagy L.G."/>
            <person name="Martin F."/>
            <person name="Kauserud H."/>
        </authorList>
    </citation>
    <scope>NUCLEOTIDE SEQUENCE</scope>
    <source>
        <strain evidence="2">CBHHK188m</strain>
    </source>
</reference>
<organism evidence="2 3">
    <name type="scientific">Mycena maculata</name>
    <dbReference type="NCBI Taxonomy" id="230809"/>
    <lineage>
        <taxon>Eukaryota</taxon>
        <taxon>Fungi</taxon>
        <taxon>Dikarya</taxon>
        <taxon>Basidiomycota</taxon>
        <taxon>Agaricomycotina</taxon>
        <taxon>Agaricomycetes</taxon>
        <taxon>Agaricomycetidae</taxon>
        <taxon>Agaricales</taxon>
        <taxon>Marasmiineae</taxon>
        <taxon>Mycenaceae</taxon>
        <taxon>Mycena</taxon>
    </lineage>
</organism>
<comment type="caution">
    <text evidence="2">The sequence shown here is derived from an EMBL/GenBank/DDBJ whole genome shotgun (WGS) entry which is preliminary data.</text>
</comment>
<feature type="region of interest" description="Disordered" evidence="1">
    <location>
        <begin position="319"/>
        <end position="339"/>
    </location>
</feature>
<evidence type="ECO:0000313" key="3">
    <source>
        <dbReference type="Proteomes" id="UP001215280"/>
    </source>
</evidence>
<dbReference type="AlphaFoldDB" id="A0AAD7JGR7"/>
<evidence type="ECO:0000256" key="1">
    <source>
        <dbReference type="SAM" id="MobiDB-lite"/>
    </source>
</evidence>
<feature type="region of interest" description="Disordered" evidence="1">
    <location>
        <begin position="29"/>
        <end position="53"/>
    </location>
</feature>
<name>A0AAD7JGR7_9AGAR</name>
<evidence type="ECO:0000313" key="2">
    <source>
        <dbReference type="EMBL" id="KAJ7763109.1"/>
    </source>
</evidence>
<accession>A0AAD7JGR7</accession>
<protein>
    <recommendedName>
        <fullName evidence="4">F-box domain-containing protein</fullName>
    </recommendedName>
</protein>
<evidence type="ECO:0008006" key="4">
    <source>
        <dbReference type="Google" id="ProtNLM"/>
    </source>
</evidence>
<feature type="compositionally biased region" description="Pro residues" evidence="1">
    <location>
        <begin position="325"/>
        <end position="334"/>
    </location>
</feature>
<keyword evidence="3" id="KW-1185">Reference proteome</keyword>
<feature type="region of interest" description="Disordered" evidence="1">
    <location>
        <begin position="516"/>
        <end position="536"/>
    </location>
</feature>
<gene>
    <name evidence="2" type="ORF">DFH07DRAFT_812752</name>
</gene>
<proteinExistence type="predicted"/>
<dbReference type="Proteomes" id="UP001215280">
    <property type="component" value="Unassembled WGS sequence"/>
</dbReference>